<accession>A0A5B8MZ95</accession>
<dbReference type="EMBL" id="CP031051">
    <property type="protein sequence ID" value="QDZ25671.1"/>
    <property type="molecule type" value="Genomic_DNA"/>
</dbReference>
<dbReference type="STRING" id="1764295.A0A5B8MZ95"/>
<evidence type="ECO:0000313" key="1">
    <source>
        <dbReference type="EMBL" id="QDZ25671.1"/>
    </source>
</evidence>
<reference evidence="1 2" key="1">
    <citation type="submission" date="2018-07" db="EMBL/GenBank/DDBJ databases">
        <title>The complete nuclear genome of the prasinophyte Chloropicon primus (CCMP1205).</title>
        <authorList>
            <person name="Pombert J.-F."/>
            <person name="Otis C."/>
            <person name="Turmel M."/>
            <person name="Lemieux C."/>
        </authorList>
    </citation>
    <scope>NUCLEOTIDE SEQUENCE [LARGE SCALE GENOMIC DNA]</scope>
    <source>
        <strain evidence="1 2">CCMP1205</strain>
    </source>
</reference>
<proteinExistence type="predicted"/>
<gene>
    <name evidence="1" type="ORF">A3770_18p81890</name>
</gene>
<name>A0A5B8MZ95_9CHLO</name>
<dbReference type="AlphaFoldDB" id="A0A5B8MZ95"/>
<sequence>MSSREDGLVTKVEADFAAILPHCSYSWEESVRAFDDVNDAVDSDLIVVMDRFDHAEVLKEIAAYDNIYPGGHYALKVRRLAGFKTCCETHCAVRGLGGGGGREAEDPHDLDISDPFYASSIAGGTTDEELLEARALLYSEVSESCEGLIHFLAQLQETAVHRGVSLAEEVTENLRVNDLAIGQEGAFARNPSLLRSLAARRQQSKHRGYWLDMDNVERELVAWVEKNDRSLGVMPLMQDIKDSGEYMLFHSITKYHGGKGSVAKRLGWTLEKRVGRGFWHVKENIQRALDPYLDCTEDENGVECTIPTKSSLIEKGRQDLVGAIDRLGGFKTVARDLNLKMRNPGRKALYPDLQDWDAYKQKLELWMLANDERALAEGRMPKMARLFSEGALDLYFATKKYHGGCKKVAEKMGWRRRRS</sequence>
<dbReference type="Proteomes" id="UP000316726">
    <property type="component" value="Chromosome 18"/>
</dbReference>
<dbReference type="OrthoDB" id="3388at2759"/>
<protein>
    <submittedName>
        <fullName evidence="1">Uncharacterized protein</fullName>
    </submittedName>
</protein>
<evidence type="ECO:0000313" key="2">
    <source>
        <dbReference type="Proteomes" id="UP000316726"/>
    </source>
</evidence>
<keyword evidence="2" id="KW-1185">Reference proteome</keyword>
<organism evidence="1 2">
    <name type="scientific">Chloropicon primus</name>
    <dbReference type="NCBI Taxonomy" id="1764295"/>
    <lineage>
        <taxon>Eukaryota</taxon>
        <taxon>Viridiplantae</taxon>
        <taxon>Chlorophyta</taxon>
        <taxon>Chloropicophyceae</taxon>
        <taxon>Chloropicales</taxon>
        <taxon>Chloropicaceae</taxon>
        <taxon>Chloropicon</taxon>
    </lineage>
</organism>